<gene>
    <name evidence="1" type="ORF">AVEN_147500_1</name>
</gene>
<proteinExistence type="predicted"/>
<name>A0A4Y2JNY5_ARAVE</name>
<dbReference type="EMBL" id="BGPR01003669">
    <property type="protein sequence ID" value="GBM91042.1"/>
    <property type="molecule type" value="Genomic_DNA"/>
</dbReference>
<keyword evidence="2" id="KW-1185">Reference proteome</keyword>
<dbReference type="Proteomes" id="UP000499080">
    <property type="component" value="Unassembled WGS sequence"/>
</dbReference>
<reference evidence="1 2" key="1">
    <citation type="journal article" date="2019" name="Sci. Rep.">
        <title>Orb-weaving spider Araneus ventricosus genome elucidates the spidroin gene catalogue.</title>
        <authorList>
            <person name="Kono N."/>
            <person name="Nakamura H."/>
            <person name="Ohtoshi R."/>
            <person name="Moran D.A.P."/>
            <person name="Shinohara A."/>
            <person name="Yoshida Y."/>
            <person name="Fujiwara M."/>
            <person name="Mori M."/>
            <person name="Tomita M."/>
            <person name="Arakawa K."/>
        </authorList>
    </citation>
    <scope>NUCLEOTIDE SEQUENCE [LARGE SCALE GENOMIC DNA]</scope>
</reference>
<evidence type="ECO:0000313" key="1">
    <source>
        <dbReference type="EMBL" id="GBM91042.1"/>
    </source>
</evidence>
<dbReference type="AlphaFoldDB" id="A0A4Y2JNY5"/>
<accession>A0A4Y2JNY5</accession>
<organism evidence="1 2">
    <name type="scientific">Araneus ventricosus</name>
    <name type="common">Orbweaver spider</name>
    <name type="synonym">Epeira ventricosa</name>
    <dbReference type="NCBI Taxonomy" id="182803"/>
    <lineage>
        <taxon>Eukaryota</taxon>
        <taxon>Metazoa</taxon>
        <taxon>Ecdysozoa</taxon>
        <taxon>Arthropoda</taxon>
        <taxon>Chelicerata</taxon>
        <taxon>Arachnida</taxon>
        <taxon>Araneae</taxon>
        <taxon>Araneomorphae</taxon>
        <taxon>Entelegynae</taxon>
        <taxon>Araneoidea</taxon>
        <taxon>Araneidae</taxon>
        <taxon>Araneus</taxon>
    </lineage>
</organism>
<evidence type="ECO:0000313" key="2">
    <source>
        <dbReference type="Proteomes" id="UP000499080"/>
    </source>
</evidence>
<sequence>MYHLTIPTLLDNYFEELQEFQEAEFKCTFGSDLLLRLRYDPLLILELTKNASHVKCPQEEAYQDGDAAKNSTRQKKVPIGERVTEKYPIHNTVIPRDTSALAYELFEIRALSSSEVPCFEIRDI</sequence>
<protein>
    <submittedName>
        <fullName evidence="1">Uncharacterized protein</fullName>
    </submittedName>
</protein>
<comment type="caution">
    <text evidence="1">The sequence shown here is derived from an EMBL/GenBank/DDBJ whole genome shotgun (WGS) entry which is preliminary data.</text>
</comment>